<gene>
    <name evidence="2" type="ORF">HHL14_30250</name>
</gene>
<accession>A0A7Y0A247</accession>
<dbReference type="RefSeq" id="WP_169501283.1">
    <property type="nucleotide sequence ID" value="NZ_JABBFZ010000030.1"/>
</dbReference>
<reference evidence="2 3" key="1">
    <citation type="submission" date="2020-04" db="EMBL/GenBank/DDBJ databases">
        <title>Paraburkholderia sp. G-4-1-8 isolated from soil.</title>
        <authorList>
            <person name="Dahal R.H."/>
        </authorList>
    </citation>
    <scope>NUCLEOTIDE SEQUENCE [LARGE SCALE GENOMIC DNA]</scope>
    <source>
        <strain evidence="2 3">G-4-1-8</strain>
    </source>
</reference>
<protein>
    <submittedName>
        <fullName evidence="2">Uncharacterized protein</fullName>
    </submittedName>
</protein>
<keyword evidence="1" id="KW-0472">Membrane</keyword>
<dbReference type="EMBL" id="JABBFZ010000030">
    <property type="protein sequence ID" value="NML35094.1"/>
    <property type="molecule type" value="Genomic_DNA"/>
</dbReference>
<evidence type="ECO:0000313" key="2">
    <source>
        <dbReference type="EMBL" id="NML35094.1"/>
    </source>
</evidence>
<organism evidence="2 3">
    <name type="scientific">Paraburkholderia antibiotica</name>
    <dbReference type="NCBI Taxonomy" id="2728839"/>
    <lineage>
        <taxon>Bacteria</taxon>
        <taxon>Pseudomonadati</taxon>
        <taxon>Pseudomonadota</taxon>
        <taxon>Betaproteobacteria</taxon>
        <taxon>Burkholderiales</taxon>
        <taxon>Burkholderiaceae</taxon>
        <taxon>Paraburkholderia</taxon>
    </lineage>
</organism>
<proteinExistence type="predicted"/>
<dbReference type="AlphaFoldDB" id="A0A7Y0A247"/>
<dbReference type="Proteomes" id="UP000583127">
    <property type="component" value="Unassembled WGS sequence"/>
</dbReference>
<evidence type="ECO:0000256" key="1">
    <source>
        <dbReference type="SAM" id="Phobius"/>
    </source>
</evidence>
<keyword evidence="1" id="KW-0812">Transmembrane</keyword>
<comment type="caution">
    <text evidence="2">The sequence shown here is derived from an EMBL/GenBank/DDBJ whole genome shotgun (WGS) entry which is preliminary data.</text>
</comment>
<evidence type="ECO:0000313" key="3">
    <source>
        <dbReference type="Proteomes" id="UP000583127"/>
    </source>
</evidence>
<sequence length="72" mass="8347">MIAPPSLVVWIFSLISMSLHGFIQEAWIFPLSMRMREVRRRARFNRKGVVAQIPDFFSVMQLLPIVDMGAIK</sequence>
<keyword evidence="1" id="KW-1133">Transmembrane helix</keyword>
<name>A0A7Y0A247_9BURK</name>
<keyword evidence="3" id="KW-1185">Reference proteome</keyword>
<feature type="transmembrane region" description="Helical" evidence="1">
    <location>
        <begin position="6"/>
        <end position="28"/>
    </location>
</feature>